<proteinExistence type="predicted"/>
<comment type="caution">
    <text evidence="1">The sequence shown here is derived from an EMBL/GenBank/DDBJ whole genome shotgun (WGS) entry which is preliminary data.</text>
</comment>
<keyword evidence="2" id="KW-1185">Reference proteome</keyword>
<gene>
    <name evidence="1" type="ORF">J8H85_08710</name>
</gene>
<dbReference type="InterPro" id="IPR049804">
    <property type="entry name" value="Choice_anch_L"/>
</dbReference>
<evidence type="ECO:0000313" key="1">
    <source>
        <dbReference type="EMBL" id="MBP0903909.1"/>
    </source>
</evidence>
<dbReference type="InterPro" id="IPR026341">
    <property type="entry name" value="T9SS_type_B"/>
</dbReference>
<accession>A0ABS4BTJ9</accession>
<dbReference type="RefSeq" id="WP_209654636.1">
    <property type="nucleotide sequence ID" value="NZ_JAGJCB010000006.1"/>
</dbReference>
<protein>
    <submittedName>
        <fullName evidence="1">T9SS type B sorting domain-containing protein</fullName>
    </submittedName>
</protein>
<organism evidence="1 2">
    <name type="scientific">Mariniflexile gromovii</name>
    <dbReference type="NCBI Taxonomy" id="362523"/>
    <lineage>
        <taxon>Bacteria</taxon>
        <taxon>Pseudomonadati</taxon>
        <taxon>Bacteroidota</taxon>
        <taxon>Flavobacteriia</taxon>
        <taxon>Flavobacteriales</taxon>
        <taxon>Flavobacteriaceae</taxon>
        <taxon>Mariniflexile</taxon>
    </lineage>
</organism>
<name>A0ABS4BTJ9_9FLAO</name>
<evidence type="ECO:0000313" key="2">
    <source>
        <dbReference type="Proteomes" id="UP000670776"/>
    </source>
</evidence>
<dbReference type="EMBL" id="JAGJCB010000006">
    <property type="protein sequence ID" value="MBP0903909.1"/>
    <property type="molecule type" value="Genomic_DNA"/>
</dbReference>
<dbReference type="NCBIfam" id="NF038133">
    <property type="entry name" value="choice_anch_L"/>
    <property type="match status" value="1"/>
</dbReference>
<dbReference type="Pfam" id="PF13585">
    <property type="entry name" value="CHU_C"/>
    <property type="match status" value="1"/>
</dbReference>
<reference evidence="1 2" key="1">
    <citation type="submission" date="2021-04" db="EMBL/GenBank/DDBJ databases">
        <title>Mariniflexile gromovii gen. nov., sp. nov., a gliding bacterium isolated from the sea urchin Strongylocentrotus intermedius.</title>
        <authorList>
            <person name="Ko S."/>
            <person name="Le V."/>
            <person name="Ahn C.-Y."/>
            <person name="Oh H.-M."/>
        </authorList>
    </citation>
    <scope>NUCLEOTIDE SEQUENCE [LARGE SCALE GENOMIC DNA]</scope>
    <source>
        <strain evidence="1 2">KCTC 12570</strain>
    </source>
</reference>
<dbReference type="NCBIfam" id="TIGR04131">
    <property type="entry name" value="Bac_Flav_CTERM"/>
    <property type="match status" value="1"/>
</dbReference>
<dbReference type="Proteomes" id="UP000670776">
    <property type="component" value="Unassembled WGS sequence"/>
</dbReference>
<sequence>MFAQQITVDDNVGLQQLILDNLVKNSCVDITNISSSVNGSASGFSSYAYFEKGSSNFPFQNGIMLTTGNARSGGNGVITPTLSEGASNWGTDPDLETALGISNTLNATSIEFDIVSISNQLQFNYLLASEEYFGINPCQFSDGFVFLIKETGSPGPYQNIALVPGTSTPVNTNTIHDEIFGVCAAQNAQYFDGYNLGDTNYNGRTKVLTASTTITPYVQYHIKLIIADQTDIQSDSAVFIEGDSFKILDLGADITTCSSIATLDADIQNPAAFYQWFRNNNLIVGAVSPTLNVTQNGTYKVEVSVSLNGSTCVEEDEIEVVLNTEEPIASITNYQLCDDASGNGIEIFDLSTKTAELVANIPFTNYTFSYHYSDLEARSNINPITTPIPNTSNPQTIYVRIDDSSSNCFAYTTFDLVVNEVPNIVNPTPHEVCDTDDFPDGFAIVYLTEKDDEITNGQSNLAVSYHYTPAEANTGNNPIESPYINAATPTSTVYVRVINTQTGCVNTTSLNVNITVSPIVNRDTRYLDGCDADHDGFDSFDLTEVIADIEGGLTNVTTTFHESYDDAQTGTNPIANATNYQNINPEEQIIYVRVEDNTTGCASIVPLEIHTNLLLTATDTGDFALCDTNDVDNDTLEFNLNTLEAFIGNDLPFPIEVTFFESESDRDANINPIPKTGLYSATSPKVLYIRLLNTDSGCEDVADVTLLVNPILLFNPANPLPYCDTDDDGIVDIDLHSLDDIVTNGNPDFSVSYFANETDANDNISELPPFYTNTQPIETLFARLENISSGCFTVNSFQIEVLTAPSTNTPTDVIICDDNQDGFSIINLNDKIDEAVSDRTGLNITVHTSFNDADAGLNPIPNSDLNTYNSNTQTLYIRVENTVSSTGCYAIEPFEVIVNTLPDFPVISPFQVCVSNGGNNTNFILSEKDDEILNGQTGKEVLYFADAAFTSPIDKNNNYQNTSSPQTIYVRVENITDRSCFGTSSFLLLVSPDPVYNTNFEDYLICDDSSNDGKNVFNLDEKRNEIALGSTDNLNISFHLTRTQAENNTNPLANQYTNATNPQTLFVRIESSDSLCFIVEALGINIIAAPDISEVKAPIIECDTDYDGITTFDLETADFDINDRVQSNLIINYFESLSDINPNDGLDNSNEIPNPTAYNSNAKTVYIKVANTLTGCYSVIPLELQVILPAPTNTIGTIEICDNDTNTYDLSLVNAMIVNDSSGVTISYHDSQNDADTNTAPLPNIYNYTANSHTIYARVLDNTTGCYNVQAFILQINANPIANTPPNLVSCDDDFDGFFEFNLSAATNAILGAQNPNTYTVTYYTDLANAEAGTNALGNLHAAVNGEVIYARIQNNNTTCYDITQFSAIVNPLPVIPINDIVPLCTNDLPLIIDASTGNAGDSYLWTTSDNPSVNNSTASEIQLDITDLGIYSVTVTTPSNCQYTKTFSVIESETATINLTTTVDFADPNSITVDISGIGNYVFILDDGEPQTSNVFQNVSYGVHLVTIRDLNGCEDVTKEVVVIDIPKFFTPNNDSYNDTWHIVGIEQLPGTIVYIYNRYGKLIKTLLQTSDGWDGTYNSENMPSDDYWFVAKVIQNGNAFEVKGHFALKR</sequence>